<gene>
    <name evidence="1" type="ORF">AYI68_g5369</name>
</gene>
<keyword evidence="2" id="KW-1185">Reference proteome</keyword>
<accession>A0A1R0GUE9</accession>
<sequence>MQSQNIQRYREATKEYGLNERFVSVLPMEYISDHKIYEPIVYNQISNTPEDIYFLTGFKINDFDEIYSACEKYLIKAEMERVRKSKFAPKDKFIILVAYLIKNFKFDKLGSAFSISGPSACKIVNSTAETIK</sequence>
<comment type="caution">
    <text evidence="1">The sequence shown here is derived from an EMBL/GenBank/DDBJ whole genome shotgun (WGS) entry which is preliminary data.</text>
</comment>
<organism evidence="1 2">
    <name type="scientific">Smittium mucronatum</name>
    <dbReference type="NCBI Taxonomy" id="133383"/>
    <lineage>
        <taxon>Eukaryota</taxon>
        <taxon>Fungi</taxon>
        <taxon>Fungi incertae sedis</taxon>
        <taxon>Zoopagomycota</taxon>
        <taxon>Kickxellomycotina</taxon>
        <taxon>Harpellomycetes</taxon>
        <taxon>Harpellales</taxon>
        <taxon>Legeriomycetaceae</taxon>
        <taxon>Smittium</taxon>
    </lineage>
</organism>
<reference evidence="1 2" key="1">
    <citation type="journal article" date="2016" name="Mol. Biol. Evol.">
        <title>Genome-Wide Survey of Gut Fungi (Harpellales) Reveals the First Horizontally Transferred Ubiquitin Gene from a Mosquito Host.</title>
        <authorList>
            <person name="Wang Y."/>
            <person name="White M.M."/>
            <person name="Kvist S."/>
            <person name="Moncalvo J.M."/>
        </authorList>
    </citation>
    <scope>NUCLEOTIDE SEQUENCE [LARGE SCALE GENOMIC DNA]</scope>
    <source>
        <strain evidence="1 2">ALG-7-W6</strain>
    </source>
</reference>
<protein>
    <recommendedName>
        <fullName evidence="3">Transposase Helix-turn-helix domain-containing protein</fullName>
    </recommendedName>
</protein>
<evidence type="ECO:0008006" key="3">
    <source>
        <dbReference type="Google" id="ProtNLM"/>
    </source>
</evidence>
<dbReference type="AlphaFoldDB" id="A0A1R0GUE9"/>
<proteinExistence type="predicted"/>
<name>A0A1R0GUE9_9FUNG</name>
<dbReference type="Proteomes" id="UP000187455">
    <property type="component" value="Unassembled WGS sequence"/>
</dbReference>
<evidence type="ECO:0000313" key="2">
    <source>
        <dbReference type="Proteomes" id="UP000187455"/>
    </source>
</evidence>
<evidence type="ECO:0000313" key="1">
    <source>
        <dbReference type="EMBL" id="OLY80532.1"/>
    </source>
</evidence>
<dbReference type="EMBL" id="LSSL01003391">
    <property type="protein sequence ID" value="OLY80532.1"/>
    <property type="molecule type" value="Genomic_DNA"/>
</dbReference>